<accession>A0ABU6IGX8</accession>
<dbReference type="Proteomes" id="UP001349994">
    <property type="component" value="Unassembled WGS sequence"/>
</dbReference>
<organism evidence="3 4">
    <name type="scientific">Adlercreutzia wanghongyangiae</name>
    <dbReference type="NCBI Taxonomy" id="3111451"/>
    <lineage>
        <taxon>Bacteria</taxon>
        <taxon>Bacillati</taxon>
        <taxon>Actinomycetota</taxon>
        <taxon>Coriobacteriia</taxon>
        <taxon>Eggerthellales</taxon>
        <taxon>Eggerthellaceae</taxon>
        <taxon>Adlercreutzia</taxon>
    </lineage>
</organism>
<feature type="transmembrane region" description="Helical" evidence="2">
    <location>
        <begin position="60"/>
        <end position="78"/>
    </location>
</feature>
<evidence type="ECO:0000256" key="1">
    <source>
        <dbReference type="SAM" id="MobiDB-lite"/>
    </source>
</evidence>
<keyword evidence="2" id="KW-1133">Transmembrane helix</keyword>
<feature type="transmembrane region" description="Helical" evidence="2">
    <location>
        <begin position="33"/>
        <end position="54"/>
    </location>
</feature>
<dbReference type="InterPro" id="IPR019277">
    <property type="entry name" value="DUF2304"/>
</dbReference>
<sequence length="127" mass="13957">MYWVALVLGAIFTLVYVVLKIRSNQMSTADAVFWFVLSFCMVVMALVPGVAFFFSDTLGFLSTANFIFLCILAVLMYHQLSMSVKVARLQNKLSQLTQAIALSQVQAERGDADSALDSTAANDGCRE</sequence>
<keyword evidence="4" id="KW-1185">Reference proteome</keyword>
<feature type="transmembrane region" description="Helical" evidence="2">
    <location>
        <begin position="6"/>
        <end position="21"/>
    </location>
</feature>
<protein>
    <submittedName>
        <fullName evidence="3">DUF2304 domain-containing protein</fullName>
    </submittedName>
</protein>
<evidence type="ECO:0000256" key="2">
    <source>
        <dbReference type="SAM" id="Phobius"/>
    </source>
</evidence>
<dbReference type="Pfam" id="PF10066">
    <property type="entry name" value="DUF2304"/>
    <property type="match status" value="1"/>
</dbReference>
<evidence type="ECO:0000313" key="4">
    <source>
        <dbReference type="Proteomes" id="UP001349994"/>
    </source>
</evidence>
<comment type="caution">
    <text evidence="3">The sequence shown here is derived from an EMBL/GenBank/DDBJ whole genome shotgun (WGS) entry which is preliminary data.</text>
</comment>
<keyword evidence="2" id="KW-0812">Transmembrane</keyword>
<reference evidence="3 4" key="1">
    <citation type="submission" date="2024-01" db="EMBL/GenBank/DDBJ databases">
        <title>novel species in genus Adlercreutzia.</title>
        <authorList>
            <person name="Liu X."/>
        </authorList>
    </citation>
    <scope>NUCLEOTIDE SEQUENCE [LARGE SCALE GENOMIC DNA]</scope>
    <source>
        <strain evidence="3 4">R7</strain>
    </source>
</reference>
<evidence type="ECO:0000313" key="3">
    <source>
        <dbReference type="EMBL" id="MEC4175697.1"/>
    </source>
</evidence>
<gene>
    <name evidence="3" type="ORF">VIN30_04475</name>
</gene>
<name>A0ABU6IGX8_9ACTN</name>
<dbReference type="EMBL" id="JAYMFF010000007">
    <property type="protein sequence ID" value="MEC4175697.1"/>
    <property type="molecule type" value="Genomic_DNA"/>
</dbReference>
<keyword evidence="2" id="KW-0472">Membrane</keyword>
<dbReference type="RefSeq" id="WP_338209615.1">
    <property type="nucleotide sequence ID" value="NZ_JAYMFF010000007.1"/>
</dbReference>
<proteinExistence type="predicted"/>
<feature type="region of interest" description="Disordered" evidence="1">
    <location>
        <begin position="107"/>
        <end position="127"/>
    </location>
</feature>